<feature type="compositionally biased region" description="Low complexity" evidence="1">
    <location>
        <begin position="54"/>
        <end position="68"/>
    </location>
</feature>
<accession>A0ABP7T1Q2</accession>
<organism evidence="2 3">
    <name type="scientific">Streptomyces marokkonensis</name>
    <dbReference type="NCBI Taxonomy" id="324855"/>
    <lineage>
        <taxon>Bacteria</taxon>
        <taxon>Bacillati</taxon>
        <taxon>Actinomycetota</taxon>
        <taxon>Actinomycetes</taxon>
        <taxon>Kitasatosporales</taxon>
        <taxon>Streptomycetaceae</taxon>
        <taxon>Streptomyces</taxon>
    </lineage>
</organism>
<dbReference type="RefSeq" id="WP_345598281.1">
    <property type="nucleotide sequence ID" value="NZ_BAABCQ010000377.1"/>
</dbReference>
<feature type="region of interest" description="Disordered" evidence="1">
    <location>
        <begin position="1"/>
        <end position="72"/>
    </location>
</feature>
<evidence type="ECO:0000313" key="2">
    <source>
        <dbReference type="EMBL" id="GAA4019757.1"/>
    </source>
</evidence>
<feature type="region of interest" description="Disordered" evidence="1">
    <location>
        <begin position="88"/>
        <end position="136"/>
    </location>
</feature>
<comment type="caution">
    <text evidence="2">The sequence shown here is derived from an EMBL/GenBank/DDBJ whole genome shotgun (WGS) entry which is preliminary data.</text>
</comment>
<protein>
    <submittedName>
        <fullName evidence="2">Uncharacterized protein</fullName>
    </submittedName>
</protein>
<gene>
    <name evidence="2" type="ORF">GCM10022384_70860</name>
</gene>
<proteinExistence type="predicted"/>
<sequence>MDDVEVGGLRGGHHQGALPFGGVGQDQAGGLAAARNAERGRRDVGLGGHDRAGVHAAADGDAARPPGGVLWGFEPAFDLRAAPLRATGVRAEVQPGDDLEQQQEERQQQDHDHQHHTTSGGRQLRPYLSHVLPSFR</sequence>
<dbReference type="EMBL" id="BAABCQ010000377">
    <property type="protein sequence ID" value="GAA4019757.1"/>
    <property type="molecule type" value="Genomic_DNA"/>
</dbReference>
<reference evidence="3" key="1">
    <citation type="journal article" date="2019" name="Int. J. Syst. Evol. Microbiol.">
        <title>The Global Catalogue of Microorganisms (GCM) 10K type strain sequencing project: providing services to taxonomists for standard genome sequencing and annotation.</title>
        <authorList>
            <consortium name="The Broad Institute Genomics Platform"/>
            <consortium name="The Broad Institute Genome Sequencing Center for Infectious Disease"/>
            <person name="Wu L."/>
            <person name="Ma J."/>
        </authorList>
    </citation>
    <scope>NUCLEOTIDE SEQUENCE [LARGE SCALE GENOMIC DNA]</scope>
    <source>
        <strain evidence="3">JCM 17027</strain>
    </source>
</reference>
<keyword evidence="3" id="KW-1185">Reference proteome</keyword>
<name>A0ABP7T1Q2_9ACTN</name>
<dbReference type="Proteomes" id="UP001500034">
    <property type="component" value="Unassembled WGS sequence"/>
</dbReference>
<feature type="compositionally biased region" description="Basic and acidic residues" evidence="1">
    <location>
        <begin position="103"/>
        <end position="115"/>
    </location>
</feature>
<evidence type="ECO:0000313" key="3">
    <source>
        <dbReference type="Proteomes" id="UP001500034"/>
    </source>
</evidence>
<feature type="compositionally biased region" description="Basic and acidic residues" evidence="1">
    <location>
        <begin position="36"/>
        <end position="53"/>
    </location>
</feature>
<evidence type="ECO:0000256" key="1">
    <source>
        <dbReference type="SAM" id="MobiDB-lite"/>
    </source>
</evidence>